<dbReference type="Pfam" id="PF01973">
    <property type="entry name" value="MptE-like"/>
    <property type="match status" value="1"/>
</dbReference>
<sequence>MIKSNQKELKNNHKLLLDLIVKNENFLSEEPLKIGDSKTGDKTLEVDINGRPLSIHSKYNPLKEAQKVVDQYRNGIDQYNHIVFLGCGLGYHIEEFINQYPDKKYTIYEPSPAIFYQLLCTRKVDTTILSKVNNICLDFDPIYWEQLINELVHDYDSKVLLVILPSYTRAFSEQIEEFTKLYKEKIQQRGMSLTADLHFSKRWTLNSLINLPETIKSPNILMDKKEVFYGKPVIIVSAGPSLHEELENLREIKKNGTAYIIAVGSANKALIASDILPDAVSTYDPQKHNYRVFMPMLEKNIDTVPMIYGTSVGYETVEKYKGPKLHFVTTQDTVSPYYIDYGDRPIELVDDAFSIATVTFEIFAKLKADPIILVGQNLAFKDNLYYSKEIRRGKSGNAEIKEKDLTKVLTVKDVNGKDIKTNMSLNQMRLNLEEKIRIYDNVQVINTTKNGANIEGANFLYLNEVIEKYLDIKVVKRNWYTLKDSHPIEKTLHKISKMEREETSFKGLYEKVRRIIEEISNATENYSINKLENLLSKLDKSMKKLMNNNFFQFIILPISRIDYEKLQFEVKKLQTIDDITTRSRIITKEFGGYLIICKKIYNELLPEMKLNTHSKLRTLKGKYYSSDCGVFKYTRGWSTHRYSNDINRVDSKIYYNTRKNAEAISFKFSGSSIKIFAGTRNDFTSKVKVTIDNEEYIVSSKSNESTEFIFEPDFPILEVRNLEEKMHFITIELLDDNHFVFNGIEIEANARVFHIEEVTEIRDLEIGKRIRCHYKANFNKPGVFSGLGKETKLFISSQSNDYPNGDFYLIMVDKDGEKLKLISDRNVQKNISWSIDLTNQLNRYKKSDQIKETIQINLLESSEWDYYIVNSEMLELNKIPKSDWNLLPGSYFWTETLQNKGVVYRGMNYEQCNNIAFKGVTPNYEARDSAGARIKMLIIM</sequence>
<evidence type="ECO:0000259" key="2">
    <source>
        <dbReference type="Pfam" id="PF20157"/>
    </source>
</evidence>
<dbReference type="AlphaFoldDB" id="E6TS88"/>
<protein>
    <recommendedName>
        <fullName evidence="5">DUF115 domain-containing protein</fullName>
    </recommendedName>
</protein>
<dbReference type="OrthoDB" id="5291305at2"/>
<dbReference type="Gene3D" id="2.60.120.260">
    <property type="entry name" value="Galactose-binding domain-like"/>
    <property type="match status" value="1"/>
</dbReference>
<reference evidence="3 4" key="1">
    <citation type="submission" date="2010-12" db="EMBL/GenBank/DDBJ databases">
        <title>Complete sequence of Bacillus cellulosilyticus DSM 2522.</title>
        <authorList>
            <consortium name="US DOE Joint Genome Institute"/>
            <person name="Lucas S."/>
            <person name="Copeland A."/>
            <person name="Lapidus A."/>
            <person name="Cheng J.-F."/>
            <person name="Bruce D."/>
            <person name="Goodwin L."/>
            <person name="Pitluck S."/>
            <person name="Chertkov O."/>
            <person name="Detter J.C."/>
            <person name="Han C."/>
            <person name="Tapia R."/>
            <person name="Land M."/>
            <person name="Hauser L."/>
            <person name="Jeffries C."/>
            <person name="Kyrpides N."/>
            <person name="Ivanova N."/>
            <person name="Mikhailova N."/>
            <person name="Brumm P."/>
            <person name="Mead D."/>
            <person name="Woyke T."/>
        </authorList>
    </citation>
    <scope>NUCLEOTIDE SEQUENCE [LARGE SCALE GENOMIC DNA]</scope>
    <source>
        <strain evidence="4">ATCC 21833 / DSM 2522 / FERM P-1141 / JCM 9156 / N-4</strain>
    </source>
</reference>
<dbReference type="PANTHER" id="PTHR41786">
    <property type="entry name" value="MOTILITY ACCESSORY FACTOR MAF"/>
    <property type="match status" value="1"/>
</dbReference>
<dbReference type="Pfam" id="PF20157">
    <property type="entry name" value="Maf_flag10_N"/>
    <property type="match status" value="1"/>
</dbReference>
<dbReference type="HOGENOM" id="CLU_312090_0_0_9"/>
<dbReference type="PANTHER" id="PTHR41786:SF1">
    <property type="entry name" value="6-HYDROXYMETHYLPTERIN DIPHOSPHOKINASE MPTE-LIKE DOMAIN-CONTAINING PROTEIN"/>
    <property type="match status" value="1"/>
</dbReference>
<feature type="domain" description="Glycosyltransferase Maf N-terminal" evidence="2">
    <location>
        <begin position="62"/>
        <end position="117"/>
    </location>
</feature>
<dbReference type="EMBL" id="CP002394">
    <property type="protein sequence ID" value="ADU31857.1"/>
    <property type="molecule type" value="Genomic_DNA"/>
</dbReference>
<gene>
    <name evidence="3" type="ordered locus">Bcell_3616</name>
</gene>
<evidence type="ECO:0008006" key="5">
    <source>
        <dbReference type="Google" id="ProtNLM"/>
    </source>
</evidence>
<dbReference type="KEGG" id="bco:Bcell_3616"/>
<dbReference type="STRING" id="649639.Bcell_3616"/>
<evidence type="ECO:0000313" key="3">
    <source>
        <dbReference type="EMBL" id="ADU31857.1"/>
    </source>
</evidence>
<dbReference type="eggNOG" id="COG2604">
    <property type="taxonomic scope" value="Bacteria"/>
</dbReference>
<keyword evidence="4" id="KW-1185">Reference proteome</keyword>
<feature type="domain" description="6-hydroxymethylpterin diphosphokinase MptE-like" evidence="1">
    <location>
        <begin position="206"/>
        <end position="382"/>
    </location>
</feature>
<dbReference type="Proteomes" id="UP000001401">
    <property type="component" value="Chromosome"/>
</dbReference>
<dbReference type="RefSeq" id="WP_013490188.1">
    <property type="nucleotide sequence ID" value="NC_014829.1"/>
</dbReference>
<accession>E6TS88</accession>
<organism evidence="3 4">
    <name type="scientific">Evansella cellulosilytica (strain ATCC 21833 / DSM 2522 / FERM P-1141 / JCM 9156 / N-4)</name>
    <name type="common">Bacillus cellulosilyticus</name>
    <dbReference type="NCBI Taxonomy" id="649639"/>
    <lineage>
        <taxon>Bacteria</taxon>
        <taxon>Bacillati</taxon>
        <taxon>Bacillota</taxon>
        <taxon>Bacilli</taxon>
        <taxon>Bacillales</taxon>
        <taxon>Bacillaceae</taxon>
        <taxon>Evansella</taxon>
    </lineage>
</organism>
<dbReference type="InterPro" id="IPR002826">
    <property type="entry name" value="MptE-like"/>
</dbReference>
<dbReference type="InterPro" id="IPR045376">
    <property type="entry name" value="Maf_N"/>
</dbReference>
<name>E6TS88_EVAC2</name>
<evidence type="ECO:0000313" key="4">
    <source>
        <dbReference type="Proteomes" id="UP000001401"/>
    </source>
</evidence>
<proteinExistence type="predicted"/>
<evidence type="ECO:0000259" key="1">
    <source>
        <dbReference type="Pfam" id="PF01973"/>
    </source>
</evidence>